<protein>
    <submittedName>
        <fullName evidence="1">Uncharacterized protein</fullName>
    </submittedName>
</protein>
<keyword evidence="2" id="KW-1185">Reference proteome</keyword>
<accession>A0A7R7VZY0</accession>
<dbReference type="GeneID" id="64954709"/>
<organism evidence="1 2">
    <name type="scientific">Aspergillus kawachii</name>
    <name type="common">White koji mold</name>
    <name type="synonym">Aspergillus awamori var. kawachi</name>
    <dbReference type="NCBI Taxonomy" id="1069201"/>
    <lineage>
        <taxon>Eukaryota</taxon>
        <taxon>Fungi</taxon>
        <taxon>Dikarya</taxon>
        <taxon>Ascomycota</taxon>
        <taxon>Pezizomycotina</taxon>
        <taxon>Eurotiomycetes</taxon>
        <taxon>Eurotiomycetidae</taxon>
        <taxon>Eurotiales</taxon>
        <taxon>Aspergillaceae</taxon>
        <taxon>Aspergillus</taxon>
        <taxon>Aspergillus subgen. Circumdati</taxon>
    </lineage>
</organism>
<dbReference type="Proteomes" id="UP000661280">
    <property type="component" value="Chromosome 1"/>
</dbReference>
<dbReference type="AlphaFoldDB" id="A0A7R7VZY0"/>
<dbReference type="RefSeq" id="XP_041537150.1">
    <property type="nucleotide sequence ID" value="XM_041687102.1"/>
</dbReference>
<name>A0A7R7VZY0_ASPKA</name>
<dbReference type="KEGG" id="aluc:AKAW2_10430A"/>
<proteinExistence type="predicted"/>
<dbReference type="EMBL" id="AP024425">
    <property type="protein sequence ID" value="BCR93384.1"/>
    <property type="molecule type" value="Genomic_DNA"/>
</dbReference>
<reference evidence="1" key="1">
    <citation type="submission" date="2021-01" db="EMBL/GenBank/DDBJ databases">
        <authorList>
            <consortium name="Aspergillus luchuensis mut. kawachii IFO 4304 genome sequencing consortium"/>
            <person name="Kazuki M."/>
            <person name="Futagami T."/>
        </authorList>
    </citation>
    <scope>NUCLEOTIDE SEQUENCE</scope>
    <source>
        <strain evidence="1">IFO 4308</strain>
    </source>
</reference>
<sequence>MAAPSTTGQDYNQPFSILGCRPFKHFQNEFCGLVFPRYTLAKAIFLDEEMQKRMGRAVILWNYLKS</sequence>
<gene>
    <name evidence="1" type="ORF">AKAW2_10430A</name>
</gene>
<reference evidence="1" key="2">
    <citation type="submission" date="2021-02" db="EMBL/GenBank/DDBJ databases">
        <title>Aspergillus luchuensis mut. kawachii IFO 4304 genome sequence.</title>
        <authorList>
            <person name="Mori K."/>
            <person name="Kadooka C."/>
            <person name="Goto M."/>
            <person name="Futagami T."/>
        </authorList>
    </citation>
    <scope>NUCLEOTIDE SEQUENCE</scope>
    <source>
        <strain evidence="1">IFO 4308</strain>
    </source>
</reference>
<evidence type="ECO:0000313" key="2">
    <source>
        <dbReference type="Proteomes" id="UP000661280"/>
    </source>
</evidence>
<evidence type="ECO:0000313" key="1">
    <source>
        <dbReference type="EMBL" id="BCR93384.1"/>
    </source>
</evidence>